<comment type="subcellular location">
    <subcellularLocation>
        <location evidence="1">Golgi apparatus</location>
    </subcellularLocation>
</comment>
<evidence type="ECO:0000256" key="3">
    <source>
        <dbReference type="ARBA" id="ARBA00023034"/>
    </source>
</evidence>
<feature type="binding site" evidence="7">
    <location>
        <position position="145"/>
    </location>
    <ligand>
        <name>ATP</name>
        <dbReference type="ChEBI" id="CHEBI:30616"/>
    </ligand>
</feature>
<feature type="transmembrane region" description="Helical" evidence="9">
    <location>
        <begin position="12"/>
        <end position="33"/>
    </location>
</feature>
<feature type="binding site" evidence="7">
    <location>
        <position position="330"/>
    </location>
    <ligand>
        <name>ATP</name>
        <dbReference type="ChEBI" id="CHEBI:30616"/>
    </ligand>
</feature>
<dbReference type="RefSeq" id="XP_025423613.1">
    <property type="nucleotide sequence ID" value="XM_025567828.1"/>
</dbReference>
<evidence type="ECO:0000256" key="9">
    <source>
        <dbReference type="SAM" id="Phobius"/>
    </source>
</evidence>
<keyword evidence="7" id="KW-0067">ATP-binding</keyword>
<keyword evidence="8" id="KW-0479">Metal-binding</keyword>
<dbReference type="RefSeq" id="XP_025423612.1">
    <property type="nucleotide sequence ID" value="XM_025567827.1"/>
</dbReference>
<accession>A0A8B8GK55</accession>
<proteinExistence type="inferred from homology"/>
<reference evidence="12 13" key="1">
    <citation type="submission" date="2025-04" db="UniProtKB">
        <authorList>
            <consortium name="RefSeq"/>
        </authorList>
    </citation>
    <scope>IDENTIFICATION</scope>
    <source>
        <tissue evidence="12 13">Whole body</tissue>
    </source>
</reference>
<feature type="active site" evidence="6">
    <location>
        <position position="325"/>
    </location>
</feature>
<protein>
    <submittedName>
        <fullName evidence="12 13">Glycosaminoglycan xylosylkinase</fullName>
    </submittedName>
</protein>
<evidence type="ECO:0000256" key="5">
    <source>
        <dbReference type="ARBA" id="ARBA00023180"/>
    </source>
</evidence>
<comment type="cofactor">
    <cofactor evidence="8">
        <name>Mn(2+)</name>
        <dbReference type="ChEBI" id="CHEBI:29035"/>
    </cofactor>
</comment>
<sequence length="433" mass="50549">MIYLRCYFKYYYVLLLSIFLVLCLNIYLVFFFLKEETSIGKSTLLNYNASYFATQNILNSLSKLDKDYDLPIPTEESSILKELEVLLSNLKLKFNGDIDLFNATINIMNKDGLMPLYGTPYLGSTINLLKTSEIIKTYNALKGTQLKLLLMFKNNQEVLFKPKWYSESKIIYGDVYAGKDRYNGEIMAFYISLILGFPRVPIVVKRILDSTEIHKTANIGLKKTMYINSTTKEMCLYGKCFYCKREDPVCTKSERLEGAAIFHLPPYMKLKQRLHPWRRTYNENKTARWETDNNFCTYVKATFDSERILDFIDICIFDFIIGNGDRHRYEVIEQFNNTIILIDNGKSFGNPYKDHTDILAPLYQCCIIRQKTWERLKSIKGGTFTNVLQNMLVIHETISLITLPHYNALERRLKLVYATVTMCQNQSNESIFK</sequence>
<feature type="binding site" evidence="7">
    <location>
        <position position="343"/>
    </location>
    <ligand>
        <name>ATP</name>
        <dbReference type="ChEBI" id="CHEBI:30616"/>
    </ligand>
</feature>
<feature type="binding site" evidence="8">
    <location>
        <position position="343"/>
    </location>
    <ligand>
        <name>Mn(2+)</name>
        <dbReference type="ChEBI" id="CHEBI:29035"/>
    </ligand>
</feature>
<dbReference type="GO" id="GO:0005794">
    <property type="term" value="C:Golgi apparatus"/>
    <property type="evidence" value="ECO:0007669"/>
    <property type="project" value="UniProtKB-SubCell"/>
</dbReference>
<dbReference type="GO" id="GO:0016773">
    <property type="term" value="F:phosphotransferase activity, alcohol group as acceptor"/>
    <property type="evidence" value="ECO:0007669"/>
    <property type="project" value="TreeGrafter"/>
</dbReference>
<dbReference type="InterPro" id="IPR024869">
    <property type="entry name" value="FAM20"/>
</dbReference>
<keyword evidence="9" id="KW-0472">Membrane</keyword>
<evidence type="ECO:0000313" key="13">
    <source>
        <dbReference type="RefSeq" id="XP_025423613.1"/>
    </source>
</evidence>
<keyword evidence="11" id="KW-1185">Reference proteome</keyword>
<evidence type="ECO:0000256" key="2">
    <source>
        <dbReference type="ARBA" id="ARBA00006557"/>
    </source>
</evidence>
<evidence type="ECO:0000256" key="6">
    <source>
        <dbReference type="PIRSR" id="PIRSR624869-1"/>
    </source>
</evidence>
<feature type="binding site" evidence="7">
    <location>
        <position position="161"/>
    </location>
    <ligand>
        <name>ATP</name>
        <dbReference type="ChEBI" id="CHEBI:30616"/>
    </ligand>
</feature>
<keyword evidence="9" id="KW-1133">Transmembrane helix</keyword>
<keyword evidence="5" id="KW-0325">Glycoprotein</keyword>
<organism evidence="11 14">
    <name type="scientific">Sipha flava</name>
    <name type="common">yellow sugarcane aphid</name>
    <dbReference type="NCBI Taxonomy" id="143950"/>
    <lineage>
        <taxon>Eukaryota</taxon>
        <taxon>Metazoa</taxon>
        <taxon>Ecdysozoa</taxon>
        <taxon>Arthropoda</taxon>
        <taxon>Hexapoda</taxon>
        <taxon>Insecta</taxon>
        <taxon>Pterygota</taxon>
        <taxon>Neoptera</taxon>
        <taxon>Paraneoptera</taxon>
        <taxon>Hemiptera</taxon>
        <taxon>Sternorrhyncha</taxon>
        <taxon>Aphidomorpha</taxon>
        <taxon>Aphidoidea</taxon>
        <taxon>Aphididae</taxon>
        <taxon>Sipha</taxon>
    </lineage>
</organism>
<feature type="binding site" evidence="8">
    <location>
        <position position="180"/>
    </location>
    <ligand>
        <name>Mn(2+)</name>
        <dbReference type="ChEBI" id="CHEBI:29035"/>
    </ligand>
</feature>
<feature type="binding site" evidence="7">
    <location>
        <begin position="261"/>
        <end position="264"/>
    </location>
    <ligand>
        <name>ATP</name>
        <dbReference type="ChEBI" id="CHEBI:30616"/>
    </ligand>
</feature>
<dbReference type="GO" id="GO:0005524">
    <property type="term" value="F:ATP binding"/>
    <property type="evidence" value="ECO:0007669"/>
    <property type="project" value="UniProtKB-KW"/>
</dbReference>
<dbReference type="RefSeq" id="XP_025423614.1">
    <property type="nucleotide sequence ID" value="XM_025567829.1"/>
</dbReference>
<gene>
    <name evidence="12 13 14" type="primary">LOC112692982</name>
</gene>
<evidence type="ECO:0000256" key="8">
    <source>
        <dbReference type="PIRSR" id="PIRSR624869-3"/>
    </source>
</evidence>
<name>A0A8B8GK55_9HEMI</name>
<dbReference type="Pfam" id="PF06702">
    <property type="entry name" value="Fam20C"/>
    <property type="match status" value="1"/>
</dbReference>
<comment type="similarity">
    <text evidence="2">Belongs to the FAM20 family.</text>
</comment>
<keyword evidence="4" id="KW-1015">Disulfide bond</keyword>
<dbReference type="InterPro" id="IPR009581">
    <property type="entry name" value="FAM20_C"/>
</dbReference>
<dbReference type="Proteomes" id="UP000694846">
    <property type="component" value="Unplaced"/>
</dbReference>
<evidence type="ECO:0000256" key="7">
    <source>
        <dbReference type="PIRSR" id="PIRSR624869-2"/>
    </source>
</evidence>
<dbReference type="GO" id="GO:0046872">
    <property type="term" value="F:metal ion binding"/>
    <property type="evidence" value="ECO:0007669"/>
    <property type="project" value="UniProtKB-KW"/>
</dbReference>
<dbReference type="GeneID" id="112692982"/>
<evidence type="ECO:0000313" key="11">
    <source>
        <dbReference type="Proteomes" id="UP000694846"/>
    </source>
</evidence>
<dbReference type="OrthoDB" id="8583677at2759"/>
<evidence type="ECO:0000313" key="12">
    <source>
        <dbReference type="RefSeq" id="XP_025423612.1"/>
    </source>
</evidence>
<feature type="domain" description="FAM20 C-terminal" evidence="10">
    <location>
        <begin position="227"/>
        <end position="429"/>
    </location>
</feature>
<keyword evidence="9" id="KW-0812">Transmembrane</keyword>
<dbReference type="PANTHER" id="PTHR12450">
    <property type="entry name" value="DENTIN MATRIX PROTEIN 4 PROTEIN FAM20"/>
    <property type="match status" value="1"/>
</dbReference>
<dbReference type="PANTHER" id="PTHR12450:SF14">
    <property type="entry name" value="GLYCOSAMINOGLYCAN XYLOSYLKINASE"/>
    <property type="match status" value="1"/>
</dbReference>
<evidence type="ECO:0000256" key="4">
    <source>
        <dbReference type="ARBA" id="ARBA00023157"/>
    </source>
</evidence>
<evidence type="ECO:0000313" key="14">
    <source>
        <dbReference type="RefSeq" id="XP_025423614.1"/>
    </source>
</evidence>
<evidence type="ECO:0000259" key="10">
    <source>
        <dbReference type="Pfam" id="PF06702"/>
    </source>
</evidence>
<dbReference type="AlphaFoldDB" id="A0A8B8GK55"/>
<keyword evidence="7" id="KW-0547">Nucleotide-binding</keyword>
<keyword evidence="3" id="KW-0333">Golgi apparatus</keyword>
<evidence type="ECO:0000256" key="1">
    <source>
        <dbReference type="ARBA" id="ARBA00004555"/>
    </source>
</evidence>
<keyword evidence="8" id="KW-0464">Manganese</keyword>